<dbReference type="EMBL" id="CAMPGE010000751">
    <property type="protein sequence ID" value="CAI2359508.1"/>
    <property type="molecule type" value="Genomic_DNA"/>
</dbReference>
<evidence type="ECO:0000313" key="1">
    <source>
        <dbReference type="EMBL" id="CAI2359508.1"/>
    </source>
</evidence>
<dbReference type="AlphaFoldDB" id="A0AAD1U0D5"/>
<evidence type="ECO:0000313" key="2">
    <source>
        <dbReference type="Proteomes" id="UP001295684"/>
    </source>
</evidence>
<reference evidence="1" key="1">
    <citation type="submission" date="2023-07" db="EMBL/GenBank/DDBJ databases">
        <authorList>
            <consortium name="AG Swart"/>
            <person name="Singh M."/>
            <person name="Singh A."/>
            <person name="Seah K."/>
            <person name="Emmerich C."/>
        </authorList>
    </citation>
    <scope>NUCLEOTIDE SEQUENCE</scope>
    <source>
        <strain evidence="1">DP1</strain>
    </source>
</reference>
<keyword evidence="2" id="KW-1185">Reference proteome</keyword>
<gene>
    <name evidence="1" type="ORF">ECRASSUSDP1_LOCUS799</name>
</gene>
<organism evidence="1 2">
    <name type="scientific">Euplotes crassus</name>
    <dbReference type="NCBI Taxonomy" id="5936"/>
    <lineage>
        <taxon>Eukaryota</taxon>
        <taxon>Sar</taxon>
        <taxon>Alveolata</taxon>
        <taxon>Ciliophora</taxon>
        <taxon>Intramacronucleata</taxon>
        <taxon>Spirotrichea</taxon>
        <taxon>Hypotrichia</taxon>
        <taxon>Euplotida</taxon>
        <taxon>Euplotidae</taxon>
        <taxon>Moneuplotes</taxon>
    </lineage>
</organism>
<sequence>MTTLLQNSNSEIQLFSPQKQDPADLFSVSCISTEECAVTLLTSQDDCFSKLPALNEALQYDGLPLRVDSNLSPVLYAPVIPERKDEATGMPDLILPPLAVSRFDAEESVRFKTLYIKNLQSHLCKENIPIQRNEIPLELLSESLIFDNPKYTSMYKMILEYVLPRWRQYLSIKNLKNTPSKKKRRADSYKKKVMRDLREFFRILFRKRFHASEYKTSEGVRSCMKKFFIELGFSASEDDLDDLYLFKFLHQTHKNTLTKSLREYSAREGSPFNSVDKFNYTMYNKFLTNSLSSQIFFFVFGNFQEFYLDNVKDDIKEQVSCVVRDILQFYKKLEVNSSLSKYVTDF</sequence>
<name>A0AAD1U0D5_EUPCR</name>
<proteinExistence type="predicted"/>
<accession>A0AAD1U0D5</accession>
<protein>
    <submittedName>
        <fullName evidence="1">Uncharacterized protein</fullName>
    </submittedName>
</protein>
<comment type="caution">
    <text evidence="1">The sequence shown here is derived from an EMBL/GenBank/DDBJ whole genome shotgun (WGS) entry which is preliminary data.</text>
</comment>
<dbReference type="Proteomes" id="UP001295684">
    <property type="component" value="Unassembled WGS sequence"/>
</dbReference>